<dbReference type="EMBL" id="JACIDH010000001">
    <property type="protein sequence ID" value="MBB3877764.1"/>
    <property type="molecule type" value="Genomic_DNA"/>
</dbReference>
<gene>
    <name evidence="2" type="ORF">GGR48_000167</name>
</gene>
<dbReference type="Proteomes" id="UP000538670">
    <property type="component" value="Unassembled WGS sequence"/>
</dbReference>
<organism evidence="2 3">
    <name type="scientific">Sphingomonas pseudosanguinis</name>
    <dbReference type="NCBI Taxonomy" id="413712"/>
    <lineage>
        <taxon>Bacteria</taxon>
        <taxon>Pseudomonadati</taxon>
        <taxon>Pseudomonadota</taxon>
        <taxon>Alphaproteobacteria</taxon>
        <taxon>Sphingomonadales</taxon>
        <taxon>Sphingomonadaceae</taxon>
        <taxon>Sphingomonas</taxon>
    </lineage>
</organism>
<name>A0A7W6A880_9SPHN</name>
<evidence type="ECO:0000313" key="2">
    <source>
        <dbReference type="EMBL" id="MBB3877764.1"/>
    </source>
</evidence>
<sequence>MSEERRTANGGGRRPRTASGKNGAPRRDLGPAASVAPTYDRAHPFNAWATTDAFTVEAIEMASVRAEEAVSPFLANRRERPFTGVSSVEIRFLDDCTLSSFRRVRALRGVTAEGSWRLVRRWADAHGDGGLDEAMCGAVATTLNRDFGGLLTASVVTWVIRTP</sequence>
<reference evidence="2 3" key="1">
    <citation type="submission" date="2020-08" db="EMBL/GenBank/DDBJ databases">
        <title>Genomic Encyclopedia of Type Strains, Phase IV (KMG-IV): sequencing the most valuable type-strain genomes for metagenomic binning, comparative biology and taxonomic classification.</title>
        <authorList>
            <person name="Goeker M."/>
        </authorList>
    </citation>
    <scope>NUCLEOTIDE SEQUENCE [LARGE SCALE GENOMIC DNA]</scope>
    <source>
        <strain evidence="2 3">DSM 19512</strain>
    </source>
</reference>
<dbReference type="RefSeq" id="WP_183949899.1">
    <property type="nucleotide sequence ID" value="NZ_JACIDH010000001.1"/>
</dbReference>
<proteinExistence type="predicted"/>
<accession>A0A7W6A880</accession>
<evidence type="ECO:0000313" key="3">
    <source>
        <dbReference type="Proteomes" id="UP000538670"/>
    </source>
</evidence>
<feature type="region of interest" description="Disordered" evidence="1">
    <location>
        <begin position="1"/>
        <end position="36"/>
    </location>
</feature>
<comment type="caution">
    <text evidence="2">The sequence shown here is derived from an EMBL/GenBank/DDBJ whole genome shotgun (WGS) entry which is preliminary data.</text>
</comment>
<keyword evidence="3" id="KW-1185">Reference proteome</keyword>
<dbReference type="AlphaFoldDB" id="A0A7W6A880"/>
<evidence type="ECO:0000256" key="1">
    <source>
        <dbReference type="SAM" id="MobiDB-lite"/>
    </source>
</evidence>
<protein>
    <submittedName>
        <fullName evidence="2">Uncharacterized protein</fullName>
    </submittedName>
</protein>